<evidence type="ECO:0000313" key="3">
    <source>
        <dbReference type="Proteomes" id="UP000245207"/>
    </source>
</evidence>
<dbReference type="EMBL" id="PKPP01000201">
    <property type="protein sequence ID" value="PWA96064.1"/>
    <property type="molecule type" value="Genomic_DNA"/>
</dbReference>
<name>A0A2U1QDI8_ARTAN</name>
<keyword evidence="3" id="KW-1185">Reference proteome</keyword>
<dbReference type="PANTHER" id="PTHR33929">
    <property type="entry name" value="MEMBRANE-ASSOCIATED KINASE REGULATOR 2-RELATED"/>
    <property type="match status" value="1"/>
</dbReference>
<comment type="caution">
    <text evidence="2">The sequence shown here is derived from an EMBL/GenBank/DDBJ whole genome shotgun (WGS) entry which is preliminary data.</text>
</comment>
<dbReference type="PANTHER" id="PTHR33929:SF15">
    <property type="entry name" value="MEMBRANE-ASSOCIATED KINASE REGULATOR 2_5"/>
    <property type="match status" value="1"/>
</dbReference>
<feature type="region of interest" description="Disordered" evidence="1">
    <location>
        <begin position="246"/>
        <end position="278"/>
    </location>
</feature>
<evidence type="ECO:0000256" key="1">
    <source>
        <dbReference type="SAM" id="MobiDB-lite"/>
    </source>
</evidence>
<dbReference type="OrthoDB" id="689803at2759"/>
<reference evidence="2 3" key="1">
    <citation type="journal article" date="2018" name="Mol. Plant">
        <title>The genome of Artemisia annua provides insight into the evolution of Asteraceae family and artemisinin biosynthesis.</title>
        <authorList>
            <person name="Shen Q."/>
            <person name="Zhang L."/>
            <person name="Liao Z."/>
            <person name="Wang S."/>
            <person name="Yan T."/>
            <person name="Shi P."/>
            <person name="Liu M."/>
            <person name="Fu X."/>
            <person name="Pan Q."/>
            <person name="Wang Y."/>
            <person name="Lv Z."/>
            <person name="Lu X."/>
            <person name="Zhang F."/>
            <person name="Jiang W."/>
            <person name="Ma Y."/>
            <person name="Chen M."/>
            <person name="Hao X."/>
            <person name="Li L."/>
            <person name="Tang Y."/>
            <person name="Lv G."/>
            <person name="Zhou Y."/>
            <person name="Sun X."/>
            <person name="Brodelius P.E."/>
            <person name="Rose J.K.C."/>
            <person name="Tang K."/>
        </authorList>
    </citation>
    <scope>NUCLEOTIDE SEQUENCE [LARGE SCALE GENOMIC DNA]</scope>
    <source>
        <strain evidence="3">cv. Huhao1</strain>
        <tissue evidence="2">Leaf</tissue>
    </source>
</reference>
<dbReference type="STRING" id="35608.A0A2U1QDI8"/>
<dbReference type="InterPro" id="IPR039619">
    <property type="entry name" value="MAKR2/5"/>
</dbReference>
<dbReference type="Proteomes" id="UP000245207">
    <property type="component" value="Unassembled WGS sequence"/>
</dbReference>
<feature type="compositionally biased region" description="Polar residues" evidence="1">
    <location>
        <begin position="246"/>
        <end position="263"/>
    </location>
</feature>
<accession>A0A2U1QDI8</accession>
<sequence length="278" mass="31308">MDVFSLLKFWRNAGIGDPINPSDFDLTDDEGSFFDLVFTHPNNIESTMVSVEHFSKMDGTDLKSNKRKILPLDISNNGTTTKTPKSPFRSLLGLQNKVKVKEMKCEIEEVTISSLLSRDNSLRHKLKSEKLLDHHQHDEHMTSKRFSKDVVHKYLNLIKPKGSKRGNDKVRCSEQSQFMFSPRKEEKLSGKITVFKEVRKHLGKSRSSSSNAVKAVPLTALRRDDSALQQHDGIQSAILHCKKSYNSPSQGCNVLSRSGSAPSHGSRISVDEEKRSSI</sequence>
<gene>
    <name evidence="2" type="ORF">CTI12_AA039070</name>
</gene>
<proteinExistence type="predicted"/>
<evidence type="ECO:0000313" key="2">
    <source>
        <dbReference type="EMBL" id="PWA96064.1"/>
    </source>
</evidence>
<dbReference type="AlphaFoldDB" id="A0A2U1QDI8"/>
<organism evidence="2 3">
    <name type="scientific">Artemisia annua</name>
    <name type="common">Sweet wormwood</name>
    <dbReference type="NCBI Taxonomy" id="35608"/>
    <lineage>
        <taxon>Eukaryota</taxon>
        <taxon>Viridiplantae</taxon>
        <taxon>Streptophyta</taxon>
        <taxon>Embryophyta</taxon>
        <taxon>Tracheophyta</taxon>
        <taxon>Spermatophyta</taxon>
        <taxon>Magnoliopsida</taxon>
        <taxon>eudicotyledons</taxon>
        <taxon>Gunneridae</taxon>
        <taxon>Pentapetalae</taxon>
        <taxon>asterids</taxon>
        <taxon>campanulids</taxon>
        <taxon>Asterales</taxon>
        <taxon>Asteraceae</taxon>
        <taxon>Asteroideae</taxon>
        <taxon>Anthemideae</taxon>
        <taxon>Artemisiinae</taxon>
        <taxon>Artemisia</taxon>
    </lineage>
</organism>
<evidence type="ECO:0008006" key="4">
    <source>
        <dbReference type="Google" id="ProtNLM"/>
    </source>
</evidence>
<protein>
    <recommendedName>
        <fullName evidence="4">Membrane-associated kinase regulator 5</fullName>
    </recommendedName>
</protein>
<dbReference type="GO" id="GO:0005886">
    <property type="term" value="C:plasma membrane"/>
    <property type="evidence" value="ECO:0007669"/>
    <property type="project" value="InterPro"/>
</dbReference>
<feature type="compositionally biased region" description="Basic and acidic residues" evidence="1">
    <location>
        <begin position="269"/>
        <end position="278"/>
    </location>
</feature>